<sequence>MSSKIFPTQSPFAAEIQTSVLESLLKDEDVKNTQHESSTTTILFSIAASIALVSVVFLLVRKYRSGLVRIVGELPEKTVSPLEERKRRQMIENNIIQKKVVYDVMKEPEIDTLSADEEEGVPKSPDDDQAIIQSNSTTVAELNLGEECDYIIDPCKSCPICTEEFAEGEPIAMSKNIDCSHIYHTNCIIPWLLKSHDECPMCRNEFLVEDV</sequence>
<dbReference type="EMBL" id="BLLK01000045">
    <property type="protein sequence ID" value="GFH51880.1"/>
    <property type="molecule type" value="Genomic_DNA"/>
</dbReference>
<evidence type="ECO:0000313" key="5">
    <source>
        <dbReference type="Proteomes" id="UP001054902"/>
    </source>
</evidence>
<dbReference type="InterPro" id="IPR001841">
    <property type="entry name" value="Znf_RING"/>
</dbReference>
<keyword evidence="1" id="KW-0479">Metal-binding</keyword>
<dbReference type="GO" id="GO:0008270">
    <property type="term" value="F:zinc ion binding"/>
    <property type="evidence" value="ECO:0007669"/>
    <property type="project" value="UniProtKB-KW"/>
</dbReference>
<dbReference type="AlphaFoldDB" id="A0AAD3CVP8"/>
<accession>A0AAD3CVP8</accession>
<comment type="caution">
    <text evidence="4">The sequence shown here is derived from an EMBL/GenBank/DDBJ whole genome shotgun (WGS) entry which is preliminary data.</text>
</comment>
<dbReference type="PANTHER" id="PTHR45676:SF41">
    <property type="entry name" value="RING-H2 FINGER PROTEIN ATL66"/>
    <property type="match status" value="1"/>
</dbReference>
<dbReference type="Gene3D" id="3.30.40.10">
    <property type="entry name" value="Zinc/RING finger domain, C3HC4 (zinc finger)"/>
    <property type="match status" value="1"/>
</dbReference>
<reference evidence="4 5" key="1">
    <citation type="journal article" date="2021" name="Sci. Rep.">
        <title>The genome of the diatom Chaetoceros tenuissimus carries an ancient integrated fragment of an extant virus.</title>
        <authorList>
            <person name="Hongo Y."/>
            <person name="Kimura K."/>
            <person name="Takaki Y."/>
            <person name="Yoshida Y."/>
            <person name="Baba S."/>
            <person name="Kobayashi G."/>
            <person name="Nagasaki K."/>
            <person name="Hano T."/>
            <person name="Tomaru Y."/>
        </authorList>
    </citation>
    <scope>NUCLEOTIDE SEQUENCE [LARGE SCALE GENOMIC DNA]</scope>
    <source>
        <strain evidence="4 5">NIES-3715</strain>
    </source>
</reference>
<dbReference type="PANTHER" id="PTHR45676">
    <property type="entry name" value="RING-H2 FINGER PROTEIN ATL51-RELATED"/>
    <property type="match status" value="1"/>
</dbReference>
<name>A0AAD3CVP8_9STRA</name>
<evidence type="ECO:0000313" key="4">
    <source>
        <dbReference type="EMBL" id="GFH51880.1"/>
    </source>
</evidence>
<protein>
    <recommendedName>
        <fullName evidence="3">RING-type domain-containing protein</fullName>
    </recommendedName>
</protein>
<keyword evidence="2" id="KW-1133">Transmembrane helix</keyword>
<keyword evidence="2" id="KW-0472">Membrane</keyword>
<organism evidence="4 5">
    <name type="scientific">Chaetoceros tenuissimus</name>
    <dbReference type="NCBI Taxonomy" id="426638"/>
    <lineage>
        <taxon>Eukaryota</taxon>
        <taxon>Sar</taxon>
        <taxon>Stramenopiles</taxon>
        <taxon>Ochrophyta</taxon>
        <taxon>Bacillariophyta</taxon>
        <taxon>Coscinodiscophyceae</taxon>
        <taxon>Chaetocerotophycidae</taxon>
        <taxon>Chaetocerotales</taxon>
        <taxon>Chaetocerotaceae</taxon>
        <taxon>Chaetoceros</taxon>
    </lineage>
</organism>
<keyword evidence="5" id="KW-1185">Reference proteome</keyword>
<dbReference type="PROSITE" id="PS50089">
    <property type="entry name" value="ZF_RING_2"/>
    <property type="match status" value="1"/>
</dbReference>
<keyword evidence="1" id="KW-0862">Zinc</keyword>
<evidence type="ECO:0000256" key="2">
    <source>
        <dbReference type="SAM" id="Phobius"/>
    </source>
</evidence>
<dbReference type="InterPro" id="IPR013083">
    <property type="entry name" value="Znf_RING/FYVE/PHD"/>
</dbReference>
<evidence type="ECO:0000256" key="1">
    <source>
        <dbReference type="PROSITE-ProRule" id="PRU00175"/>
    </source>
</evidence>
<proteinExistence type="predicted"/>
<dbReference type="Proteomes" id="UP001054902">
    <property type="component" value="Unassembled WGS sequence"/>
</dbReference>
<dbReference type="SMART" id="SM00184">
    <property type="entry name" value="RING"/>
    <property type="match status" value="1"/>
</dbReference>
<gene>
    <name evidence="4" type="ORF">CTEN210_08356</name>
</gene>
<feature type="domain" description="RING-type" evidence="3">
    <location>
        <begin position="158"/>
        <end position="203"/>
    </location>
</feature>
<keyword evidence="2" id="KW-0812">Transmembrane</keyword>
<dbReference type="CDD" id="cd16454">
    <property type="entry name" value="RING-H2_PA-TM-RING"/>
    <property type="match status" value="1"/>
</dbReference>
<keyword evidence="1" id="KW-0863">Zinc-finger</keyword>
<evidence type="ECO:0000259" key="3">
    <source>
        <dbReference type="PROSITE" id="PS50089"/>
    </source>
</evidence>
<feature type="transmembrane region" description="Helical" evidence="2">
    <location>
        <begin position="42"/>
        <end position="60"/>
    </location>
</feature>
<dbReference type="SUPFAM" id="SSF57850">
    <property type="entry name" value="RING/U-box"/>
    <property type="match status" value="1"/>
</dbReference>
<dbReference type="Pfam" id="PF13639">
    <property type="entry name" value="zf-RING_2"/>
    <property type="match status" value="1"/>
</dbReference>